<protein>
    <submittedName>
        <fullName evidence="1">Uncharacterized protein</fullName>
    </submittedName>
</protein>
<proteinExistence type="predicted"/>
<organism evidence="1 2">
    <name type="scientific">Thermus antranikianii</name>
    <dbReference type="NCBI Taxonomy" id="88190"/>
    <lineage>
        <taxon>Bacteria</taxon>
        <taxon>Thermotogati</taxon>
        <taxon>Deinococcota</taxon>
        <taxon>Deinococci</taxon>
        <taxon>Thermales</taxon>
        <taxon>Thermaceae</taxon>
        <taxon>Thermus</taxon>
    </lineage>
</organism>
<gene>
    <name evidence="1" type="ORF">GO600_04880</name>
</gene>
<evidence type="ECO:0000313" key="2">
    <source>
        <dbReference type="Proteomes" id="UP001317488"/>
    </source>
</evidence>
<sequence>MGEVARALPMSFTAYLEMEEGSPVRHGLMGGFPHAMAGTSKTHNLRRIFW</sequence>
<dbReference type="RefSeq" id="WP_019551449.1">
    <property type="nucleotide sequence ID" value="NZ_CP046617.1"/>
</dbReference>
<accession>A0ABY7RRK9</accession>
<keyword evidence="2" id="KW-1185">Reference proteome</keyword>
<evidence type="ECO:0000313" key="1">
    <source>
        <dbReference type="EMBL" id="WCM39476.1"/>
    </source>
</evidence>
<dbReference type="GeneID" id="93867939"/>
<name>A0ABY7RRK9_9DEIN</name>
<dbReference type="Proteomes" id="UP001317488">
    <property type="component" value="Chromosome"/>
</dbReference>
<reference evidence="1 2" key="1">
    <citation type="submission" date="2019-12" db="EMBL/GenBank/DDBJ databases">
        <authorList>
            <person name="An T."/>
        </authorList>
    </citation>
    <scope>NUCLEOTIDE SEQUENCE [LARGE SCALE GENOMIC DNA]</scope>
    <source>
        <strain evidence="1 2">JCM 19900</strain>
    </source>
</reference>
<dbReference type="EMBL" id="CP046617">
    <property type="protein sequence ID" value="WCM39476.1"/>
    <property type="molecule type" value="Genomic_DNA"/>
</dbReference>